<dbReference type="AlphaFoldDB" id="A0A2D0SFA0"/>
<dbReference type="GO" id="GO:0016477">
    <property type="term" value="P:cell migration"/>
    <property type="evidence" value="ECO:0007669"/>
    <property type="project" value="TreeGrafter"/>
</dbReference>
<keyword evidence="8" id="KW-0732">Signal</keyword>
<evidence type="ECO:0000256" key="2">
    <source>
        <dbReference type="ARBA" id="ARBA00022737"/>
    </source>
</evidence>
<organism evidence="10 11">
    <name type="scientific">Ictalurus punctatus</name>
    <name type="common">Channel catfish</name>
    <name type="synonym">Silurus punctatus</name>
    <dbReference type="NCBI Taxonomy" id="7998"/>
    <lineage>
        <taxon>Eukaryota</taxon>
        <taxon>Metazoa</taxon>
        <taxon>Chordata</taxon>
        <taxon>Craniata</taxon>
        <taxon>Vertebrata</taxon>
        <taxon>Euteleostomi</taxon>
        <taxon>Actinopterygii</taxon>
        <taxon>Neopterygii</taxon>
        <taxon>Teleostei</taxon>
        <taxon>Ostariophysi</taxon>
        <taxon>Siluriformes</taxon>
        <taxon>Ictaluridae</taxon>
        <taxon>Ictalurus</taxon>
    </lineage>
</organism>
<dbReference type="InterPro" id="IPR039808">
    <property type="entry name" value="Cadherin"/>
</dbReference>
<feature type="domain" description="Cadherin" evidence="9">
    <location>
        <begin position="351"/>
        <end position="466"/>
    </location>
</feature>
<feature type="compositionally biased region" description="Acidic residues" evidence="6">
    <location>
        <begin position="704"/>
        <end position="734"/>
    </location>
</feature>
<feature type="compositionally biased region" description="Basic and acidic residues" evidence="6">
    <location>
        <begin position="659"/>
        <end position="703"/>
    </location>
</feature>
<evidence type="ECO:0000256" key="4">
    <source>
        <dbReference type="ARBA" id="ARBA00023136"/>
    </source>
</evidence>
<dbReference type="SUPFAM" id="SSF49313">
    <property type="entry name" value="Cadherin-like"/>
    <property type="match status" value="3"/>
</dbReference>
<dbReference type="GO" id="GO:0007156">
    <property type="term" value="P:homophilic cell adhesion via plasma membrane adhesion molecules"/>
    <property type="evidence" value="ECO:0007669"/>
    <property type="project" value="InterPro"/>
</dbReference>
<dbReference type="GO" id="GO:0016342">
    <property type="term" value="C:catenin complex"/>
    <property type="evidence" value="ECO:0007669"/>
    <property type="project" value="TreeGrafter"/>
</dbReference>
<dbReference type="PANTHER" id="PTHR24027">
    <property type="entry name" value="CADHERIN-23"/>
    <property type="match status" value="1"/>
</dbReference>
<dbReference type="Gene3D" id="2.60.40.60">
    <property type="entry name" value="Cadherins"/>
    <property type="match status" value="4"/>
</dbReference>
<evidence type="ECO:0000256" key="6">
    <source>
        <dbReference type="SAM" id="MobiDB-lite"/>
    </source>
</evidence>
<reference evidence="10" key="1">
    <citation type="journal article" date="2016" name="Nat. Commun.">
        <title>The channel catfish genome sequence provides insights into the evolution of scale formation in teleosts.</title>
        <authorList>
            <person name="Liu Z."/>
            <person name="Liu S."/>
            <person name="Yao J."/>
            <person name="Bao L."/>
            <person name="Zhang J."/>
            <person name="Li Y."/>
            <person name="Jiang C."/>
            <person name="Sun L."/>
            <person name="Wang R."/>
            <person name="Zhang Y."/>
            <person name="Zhou T."/>
            <person name="Zeng Q."/>
            <person name="Fu Q."/>
            <person name="Gao S."/>
            <person name="Li N."/>
            <person name="Koren S."/>
            <person name="Jiang Y."/>
            <person name="Zimin A."/>
            <person name="Xu P."/>
            <person name="Phillippy A.M."/>
            <person name="Geng X."/>
            <person name="Song L."/>
            <person name="Sun F."/>
            <person name="Li C."/>
            <person name="Wang X."/>
            <person name="Chen A."/>
            <person name="Jin Y."/>
            <person name="Yuan Z."/>
            <person name="Yang Y."/>
            <person name="Tan S."/>
            <person name="Peatman E."/>
            <person name="Lu J."/>
            <person name="Qin Z."/>
            <person name="Dunham R."/>
            <person name="Li Z."/>
            <person name="Sonstegard T."/>
            <person name="Feng J."/>
            <person name="Danzmann R.G."/>
            <person name="Schroeder S."/>
            <person name="Scheffler B."/>
            <person name="Duke M.V."/>
            <person name="Ballard L."/>
            <person name="Kucuktas H."/>
            <person name="Kaltenboeck L."/>
            <person name="Liu H."/>
            <person name="Armbruster J."/>
            <person name="Xie Y."/>
            <person name="Kirby M.L."/>
            <person name="Tian Y."/>
            <person name="Flanagan M.E."/>
            <person name="Mu W."/>
            <person name="Waldbieser G.C."/>
        </authorList>
    </citation>
    <scope>NUCLEOTIDE SEQUENCE [LARGE SCALE GENOMIC DNA]</scope>
    <source>
        <strain evidence="10">SDA103</strain>
    </source>
</reference>
<dbReference type="STRING" id="7998.ENSIPUP00000013480"/>
<feature type="domain" description="Cadherin" evidence="9">
    <location>
        <begin position="124"/>
        <end position="229"/>
    </location>
</feature>
<feature type="region of interest" description="Disordered" evidence="6">
    <location>
        <begin position="494"/>
        <end position="513"/>
    </location>
</feature>
<dbReference type="Proteomes" id="UP000221080">
    <property type="component" value="Chromosome 14"/>
</dbReference>
<dbReference type="RefSeq" id="XP_017341402.1">
    <property type="nucleotide sequence ID" value="XM_017485913.2"/>
</dbReference>
<dbReference type="GO" id="GO:0034332">
    <property type="term" value="P:adherens junction organization"/>
    <property type="evidence" value="ECO:0007669"/>
    <property type="project" value="TreeGrafter"/>
</dbReference>
<dbReference type="GO" id="GO:0044331">
    <property type="term" value="P:cell-cell adhesion mediated by cadherin"/>
    <property type="evidence" value="ECO:0007669"/>
    <property type="project" value="TreeGrafter"/>
</dbReference>
<keyword evidence="10" id="KW-1185">Reference proteome</keyword>
<evidence type="ECO:0000313" key="10">
    <source>
        <dbReference type="Proteomes" id="UP000221080"/>
    </source>
</evidence>
<dbReference type="GO" id="GO:0007043">
    <property type="term" value="P:cell-cell junction assembly"/>
    <property type="evidence" value="ECO:0007669"/>
    <property type="project" value="TreeGrafter"/>
</dbReference>
<dbReference type="GO" id="GO:0016339">
    <property type="term" value="P:calcium-dependent cell-cell adhesion via plasma membrane cell adhesion molecules"/>
    <property type="evidence" value="ECO:0007669"/>
    <property type="project" value="TreeGrafter"/>
</dbReference>
<evidence type="ECO:0000313" key="11">
    <source>
        <dbReference type="RefSeq" id="XP_017341402.1"/>
    </source>
</evidence>
<dbReference type="InterPro" id="IPR015919">
    <property type="entry name" value="Cadherin-like_sf"/>
</dbReference>
<keyword evidence="7" id="KW-0812">Transmembrane</keyword>
<dbReference type="InterPro" id="IPR002126">
    <property type="entry name" value="Cadherin-like_dom"/>
</dbReference>
<feature type="signal peptide" evidence="8">
    <location>
        <begin position="1"/>
        <end position="25"/>
    </location>
</feature>
<dbReference type="GO" id="GO:0005912">
    <property type="term" value="C:adherens junction"/>
    <property type="evidence" value="ECO:0007669"/>
    <property type="project" value="TreeGrafter"/>
</dbReference>
<dbReference type="SMART" id="SM00112">
    <property type="entry name" value="CA"/>
    <property type="match status" value="3"/>
</dbReference>
<dbReference type="Pfam" id="PF00028">
    <property type="entry name" value="Cadherin"/>
    <property type="match status" value="2"/>
</dbReference>
<protein>
    <submittedName>
        <fullName evidence="11">Cadherin-related family member 5 isoform X1</fullName>
    </submittedName>
</protein>
<feature type="chain" id="PRO_5012271497" evidence="8">
    <location>
        <begin position="26"/>
        <end position="734"/>
    </location>
</feature>
<keyword evidence="7" id="KW-1133">Transmembrane helix</keyword>
<dbReference type="KEGG" id="ipu:108275243"/>
<feature type="domain" description="Cadherin" evidence="9">
    <location>
        <begin position="29"/>
        <end position="123"/>
    </location>
</feature>
<evidence type="ECO:0000256" key="5">
    <source>
        <dbReference type="PROSITE-ProRule" id="PRU00043"/>
    </source>
</evidence>
<comment type="subcellular location">
    <subcellularLocation>
        <location evidence="1">Membrane</location>
    </subcellularLocation>
</comment>
<dbReference type="CDD" id="cd11304">
    <property type="entry name" value="Cadherin_repeat"/>
    <property type="match status" value="3"/>
</dbReference>
<feature type="domain" description="Cadherin" evidence="9">
    <location>
        <begin position="246"/>
        <end position="350"/>
    </location>
</feature>
<evidence type="ECO:0000256" key="3">
    <source>
        <dbReference type="ARBA" id="ARBA00022837"/>
    </source>
</evidence>
<feature type="transmembrane region" description="Helical" evidence="7">
    <location>
        <begin position="529"/>
        <end position="554"/>
    </location>
</feature>
<evidence type="ECO:0000256" key="1">
    <source>
        <dbReference type="ARBA" id="ARBA00004370"/>
    </source>
</evidence>
<dbReference type="GO" id="GO:0008013">
    <property type="term" value="F:beta-catenin binding"/>
    <property type="evidence" value="ECO:0007669"/>
    <property type="project" value="TreeGrafter"/>
</dbReference>
<dbReference type="GO" id="GO:0000902">
    <property type="term" value="P:cell morphogenesis"/>
    <property type="evidence" value="ECO:0007669"/>
    <property type="project" value="TreeGrafter"/>
</dbReference>
<dbReference type="PANTHER" id="PTHR24027:SF414">
    <property type="entry name" value="CADHERIN-RELATED FAMILY MEMBER 5 ISOFORM X1"/>
    <property type="match status" value="1"/>
</dbReference>
<evidence type="ECO:0000256" key="7">
    <source>
        <dbReference type="SAM" id="Phobius"/>
    </source>
</evidence>
<feature type="region of interest" description="Disordered" evidence="6">
    <location>
        <begin position="572"/>
        <end position="734"/>
    </location>
</feature>
<dbReference type="OrthoDB" id="8958491at2759"/>
<sequence length="734" mass="79391">MDLNQLFWLKIVFFLLGVFTVDTSGQTICSSLRSVIFPENNAIGATVVEITADEGVSLNIIVNPDNAFGINGNLLVANKVLDYEALPVGGGLTVEIQCTKDALTETLRVFVTVENINDNPPVFSSNRYTLEVNELSKVDTTVGKIEATDPDGDRLFYRLESPMEEFGLLTDTNPVILVKKVLDYDTTKDVTLKLFAQDTALSSTVTPSHTATTTVIVTILDINNRPPWFQPCTESTVGTTKICVTSGYTGNVNLNEQAAGALTLDPGPVHAIDGDNGRNDPINYRIIGGNNDEIFSIDPNSGSITMQKPVGVHGPIILTVMAYELENPDQLATTTVILQVVISSKHPPQFVKPKYEGFISEDAGVGSIVLESKFSNIPLRVQATDEDFLDGVNPGIKFEVLENSGFKITPEGFIIMTRAASPGTVDLQISVVDTTNGESSTATLSVEVTPGVSTTDTYTTTNSPNTTVMTTAIATNTTLTTNMATNATTDTVTQLTESTSSPYTITTNPDTTPYTGQPLPSGDFATADMVALGVSLAVALLICFVVIGFLAYHLSRFSTDWKKLSEASIFRSSLSGGSGGPKDGVQYTNEGFQSDGDTDSVTSKQAAELALPRRPGLSRSVPEVLETQRSVPTTQSRSSNDNSTLPTDSSSQNASDNTDNEKEVKPILTKERRMEDGYKAVWFKEDIDPNDKDEVVISDRDQDIDHEDDDHDDDDDDDDHDDDDDNQEEEEENL</sequence>
<name>A0A2D0SFA0_ICTPU</name>
<dbReference type="CTD" id="101886483"/>
<feature type="compositionally biased region" description="Polar residues" evidence="6">
    <location>
        <begin position="627"/>
        <end position="657"/>
    </location>
</feature>
<keyword evidence="2" id="KW-0677">Repeat</keyword>
<dbReference type="PRINTS" id="PR00205">
    <property type="entry name" value="CADHERIN"/>
</dbReference>
<dbReference type="PROSITE" id="PS50268">
    <property type="entry name" value="CADHERIN_2"/>
    <property type="match status" value="4"/>
</dbReference>
<gene>
    <name evidence="11" type="primary">cdhr5b</name>
</gene>
<dbReference type="GO" id="GO:0045296">
    <property type="term" value="F:cadherin binding"/>
    <property type="evidence" value="ECO:0007669"/>
    <property type="project" value="TreeGrafter"/>
</dbReference>
<proteinExistence type="predicted"/>
<dbReference type="GO" id="GO:0005509">
    <property type="term" value="F:calcium ion binding"/>
    <property type="evidence" value="ECO:0007669"/>
    <property type="project" value="UniProtKB-UniRule"/>
</dbReference>
<accession>A0A2D0SFA0</accession>
<reference evidence="11" key="2">
    <citation type="submission" date="2025-08" db="UniProtKB">
        <authorList>
            <consortium name="RefSeq"/>
        </authorList>
    </citation>
    <scope>IDENTIFICATION</scope>
    <source>
        <tissue evidence="11">Blood</tissue>
    </source>
</reference>
<evidence type="ECO:0000259" key="9">
    <source>
        <dbReference type="PROSITE" id="PS50268"/>
    </source>
</evidence>
<keyword evidence="4 7" id="KW-0472">Membrane</keyword>
<dbReference type="GeneID" id="108275243"/>
<keyword evidence="3 5" id="KW-0106">Calcium</keyword>
<evidence type="ECO:0000256" key="8">
    <source>
        <dbReference type="SAM" id="SignalP"/>
    </source>
</evidence>